<gene>
    <name evidence="4" type="primary">gpr</name>
    <name evidence="5" type="ORF">DHW61_04585</name>
</gene>
<comment type="function">
    <text evidence="4">Initiates the rapid degradation of small, acid-soluble proteins during spore germination.</text>
</comment>
<dbReference type="EC" id="3.4.24.78" evidence="4"/>
<keyword evidence="2 4" id="KW-0378">Hydrolase</keyword>
<dbReference type="InterPro" id="IPR023430">
    <property type="entry name" value="Pept_HybD-like_dom_sf"/>
</dbReference>
<keyword evidence="1 4" id="KW-0645">Protease</keyword>
<comment type="subunit">
    <text evidence="4">Homotetramer.</text>
</comment>
<evidence type="ECO:0000313" key="5">
    <source>
        <dbReference type="EMBL" id="HCL01682.1"/>
    </source>
</evidence>
<dbReference type="Pfam" id="PF03418">
    <property type="entry name" value="Peptidase_A25"/>
    <property type="match status" value="1"/>
</dbReference>
<organism evidence="5 6">
    <name type="scientific">Lachnoclostridium phytofermentans</name>
    <dbReference type="NCBI Taxonomy" id="66219"/>
    <lineage>
        <taxon>Bacteria</taxon>
        <taxon>Bacillati</taxon>
        <taxon>Bacillota</taxon>
        <taxon>Clostridia</taxon>
        <taxon>Lachnospirales</taxon>
        <taxon>Lachnospiraceae</taxon>
    </lineage>
</organism>
<dbReference type="Proteomes" id="UP000262969">
    <property type="component" value="Unassembled WGS sequence"/>
</dbReference>
<dbReference type="EMBL" id="DPVV01000160">
    <property type="protein sequence ID" value="HCL01682.1"/>
    <property type="molecule type" value="Genomic_DNA"/>
</dbReference>
<comment type="catalytic activity">
    <reaction evidence="4">
        <text>Endopeptidase action with P4 Glu or Asp, P1 preferably Glu &gt; Asp, P1' hydrophobic and P2' Ala.</text>
        <dbReference type="EC" id="3.4.24.78"/>
    </reaction>
</comment>
<evidence type="ECO:0000256" key="4">
    <source>
        <dbReference type="HAMAP-Rule" id="MF_00626"/>
    </source>
</evidence>
<accession>A0A3D2X3K0</accession>
<dbReference type="HAMAP" id="MF_00626">
    <property type="entry name" value="Germination_prot"/>
    <property type="match status" value="1"/>
</dbReference>
<comment type="caution">
    <text evidence="5">The sequence shown here is derived from an EMBL/GenBank/DDBJ whole genome shotgun (WGS) entry which is preliminary data.</text>
</comment>
<evidence type="ECO:0000256" key="3">
    <source>
        <dbReference type="ARBA" id="ARBA00023145"/>
    </source>
</evidence>
<dbReference type="Gene3D" id="3.40.50.1450">
    <property type="entry name" value="HybD-like"/>
    <property type="match status" value="1"/>
</dbReference>
<dbReference type="NCBIfam" id="TIGR01441">
    <property type="entry name" value="GPR"/>
    <property type="match status" value="1"/>
</dbReference>
<evidence type="ECO:0000313" key="6">
    <source>
        <dbReference type="Proteomes" id="UP000262969"/>
    </source>
</evidence>
<comment type="PTM">
    <text evidence="4">Autoproteolytically processed. The inactive tetrameric zymogen termed p46 autoprocesses to a smaller form termed p41, which is active only during spore germination.</text>
</comment>
<feature type="propeptide" id="PRO_5017840835" evidence="4">
    <location>
        <begin position="1"/>
        <end position="11"/>
    </location>
</feature>
<dbReference type="SUPFAM" id="SSF53163">
    <property type="entry name" value="HybD-like"/>
    <property type="match status" value="1"/>
</dbReference>
<dbReference type="GO" id="GO:0004222">
    <property type="term" value="F:metalloendopeptidase activity"/>
    <property type="evidence" value="ECO:0007669"/>
    <property type="project" value="UniProtKB-UniRule"/>
</dbReference>
<proteinExistence type="inferred from homology"/>
<feature type="chain" id="PRO_5023415755" description="Germination protease" evidence="4">
    <location>
        <begin position="12"/>
        <end position="307"/>
    </location>
</feature>
<evidence type="ECO:0000256" key="1">
    <source>
        <dbReference type="ARBA" id="ARBA00022670"/>
    </source>
</evidence>
<comment type="similarity">
    <text evidence="4">Belongs to the peptidase A25 family.</text>
</comment>
<dbReference type="PIRSF" id="PIRSF019549">
    <property type="entry name" value="Peptidase_A25"/>
    <property type="match status" value="1"/>
</dbReference>
<sequence>MKKGYEDIRTDLALEVRESFEDDDVEIKGVVLEEDYIKEKDLKITTVIIKDEQGAKAMRKPMGTYITIEAQKLSEKDDEYHSSISDEIGKYIRKLIGEDREKGVMVVGLGNREVTPDALGPWVVDNLFITRHLIKEYGDEFKKRNKLTCVSALAPGVMAQTGMEAVEIIRGIMKETKPSVILAIDALASRSVSRVNTTIQISDTGISPGAGIGNNRMALNEDSLGVKVVALGVPTVVDAMTIIRDSMENMLNSQGFSQNEVQSFFSEVTNQESFHNMFVTPKNIDESMKCISFTLSEAINSCFCGRS</sequence>
<evidence type="ECO:0000256" key="2">
    <source>
        <dbReference type="ARBA" id="ARBA00022801"/>
    </source>
</evidence>
<reference evidence="5 6" key="1">
    <citation type="journal article" date="2018" name="Nat. Biotechnol.">
        <title>A standardized bacterial taxonomy based on genome phylogeny substantially revises the tree of life.</title>
        <authorList>
            <person name="Parks D.H."/>
            <person name="Chuvochina M."/>
            <person name="Waite D.W."/>
            <person name="Rinke C."/>
            <person name="Skarshewski A."/>
            <person name="Chaumeil P.A."/>
            <person name="Hugenholtz P."/>
        </authorList>
    </citation>
    <scope>NUCLEOTIDE SEQUENCE [LARGE SCALE GENOMIC DNA]</scope>
    <source>
        <strain evidence="5">UBA11728</strain>
    </source>
</reference>
<dbReference type="InterPro" id="IPR005080">
    <property type="entry name" value="Peptidase_A25"/>
</dbReference>
<dbReference type="GO" id="GO:0006508">
    <property type="term" value="P:proteolysis"/>
    <property type="evidence" value="ECO:0007669"/>
    <property type="project" value="UniProtKB-UniRule"/>
</dbReference>
<dbReference type="AlphaFoldDB" id="A0A3D2X3K0"/>
<name>A0A3D2X3K0_9FIRM</name>
<protein>
    <recommendedName>
        <fullName evidence="4">Germination protease</fullName>
        <ecNumber evidence="4">3.4.24.78</ecNumber>
    </recommendedName>
    <alternativeName>
        <fullName evidence="4">GPR endopeptidase</fullName>
    </alternativeName>
    <alternativeName>
        <fullName evidence="4">Germination proteinase</fullName>
    </alternativeName>
    <alternativeName>
        <fullName evidence="4">Spore protease</fullName>
    </alternativeName>
</protein>
<dbReference type="GO" id="GO:0009847">
    <property type="term" value="P:spore germination"/>
    <property type="evidence" value="ECO:0007669"/>
    <property type="project" value="UniProtKB-UniRule"/>
</dbReference>
<keyword evidence="3 4" id="KW-0865">Zymogen</keyword>